<sequence length="741" mass="83240">MSVHLLGIRHHGPGSARHVLEALESLKPDIILVEGPPEGEAILKWVADEEMKPPVALLAYVPDNPKQSVFYPFAEFSPEWQAIKYGLKSKIPVRFIDMPLTHKLVEIVTEEPSETTAPDHISAADEVHEFNLATKNPLSYLAEIAGFDDQEEWWEHHFEIAKQPEEVFTSIGEAIGALREDSTENSKTEKIREAFMRRGIRQAEREMYSVIAVICGAWHIPALQHMPKQKDDDALLKNLPKTKIETTWIPWTSDRLAFESGYGAGLDSPGWYKHIWNNQSDDGTKWLTYSANVFRQNKIDISSAHIIEAVRLANTLAALRNMHKAGLKELNEATQTVMCMGDDIPMQLIRRELIIGNDMGTVPAGIPQVPLQKDFEQQVKSLRLKVINEEKTVNLDLREASGLQKSILFHRLLILDIKWAKQQYTSGKGTFKEEWLLFWYPELSIALLEKAPWGNTVEAACNHYLKHISLSCNHLAEITELVSKALPADLHEGVQLVLARMDELAAMTSDIVMLMDAFIPLTEVSRYGNVRQTDQETIGIILQSIFSRINAGLPSSCLGIDEEQSAVIADKVKAVNKAVLFLDNEAMKNDWLETLFKILKLKNVVPLVHGTCCKLLYDSKIIDTEETALELSRALSVGSNPAYAALWIEGFLKDAATVLIFDHEIWDILNNWLAGISAEVFIEVVPLLRRTFAAYNPSEKNSIAQKVKQAPSLGKKLTQADELDVARAEMVLPILEKILGF</sequence>
<proteinExistence type="predicted"/>
<accession>A0A1G7BF73</accession>
<dbReference type="PANTHER" id="PTHR30634:SF14">
    <property type="match status" value="1"/>
</dbReference>
<gene>
    <name evidence="1" type="ORF">SAMN04488024_11516</name>
</gene>
<protein>
    <submittedName>
        <fullName evidence="1">Uncharacterized protein</fullName>
    </submittedName>
</protein>
<organism evidence="1 2">
    <name type="scientific">Pedobacter soli</name>
    <dbReference type="NCBI Taxonomy" id="390242"/>
    <lineage>
        <taxon>Bacteria</taxon>
        <taxon>Pseudomonadati</taxon>
        <taxon>Bacteroidota</taxon>
        <taxon>Sphingobacteriia</taxon>
        <taxon>Sphingobacteriales</taxon>
        <taxon>Sphingobacteriaceae</taxon>
        <taxon>Pedobacter</taxon>
    </lineage>
</organism>
<dbReference type="EMBL" id="FMZH01000015">
    <property type="protein sequence ID" value="SDE25663.1"/>
    <property type="molecule type" value="Genomic_DNA"/>
</dbReference>
<evidence type="ECO:0000313" key="2">
    <source>
        <dbReference type="Proteomes" id="UP000199455"/>
    </source>
</evidence>
<dbReference type="Pfam" id="PF18934">
    <property type="entry name" value="DUF5682"/>
    <property type="match status" value="1"/>
</dbReference>
<dbReference type="PANTHER" id="PTHR30634">
    <property type="entry name" value="OUTER MEMBRANE LOLAB LIPOPROTEIN INSERTION APPARATUS"/>
    <property type="match status" value="1"/>
</dbReference>
<dbReference type="Proteomes" id="UP000199455">
    <property type="component" value="Unassembled WGS sequence"/>
</dbReference>
<name>A0A1G7BF73_9SPHI</name>
<dbReference type="InterPro" id="IPR050458">
    <property type="entry name" value="LolB"/>
</dbReference>
<dbReference type="AlphaFoldDB" id="A0A1G7BF73"/>
<dbReference type="InterPro" id="IPR043737">
    <property type="entry name" value="DUF5682"/>
</dbReference>
<keyword evidence="2" id="KW-1185">Reference proteome</keyword>
<dbReference type="STRING" id="390242.SAMN04488024_11516"/>
<evidence type="ECO:0000313" key="1">
    <source>
        <dbReference type="EMBL" id="SDE25663.1"/>
    </source>
</evidence>
<dbReference type="RefSeq" id="WP_090772540.1">
    <property type="nucleotide sequence ID" value="NZ_FMZH01000015.1"/>
</dbReference>
<reference evidence="2" key="1">
    <citation type="submission" date="2016-10" db="EMBL/GenBank/DDBJ databases">
        <authorList>
            <person name="Varghese N."/>
            <person name="Submissions S."/>
        </authorList>
    </citation>
    <scope>NUCLEOTIDE SEQUENCE [LARGE SCALE GENOMIC DNA]</scope>
    <source>
        <strain evidence="2">DSM 18609</strain>
    </source>
</reference>